<reference evidence="6 7" key="1">
    <citation type="submission" date="2018-07" db="EMBL/GenBank/DDBJ databases">
        <title>Diversity of Mesorhizobium strains in Brazil.</title>
        <authorList>
            <person name="Helene L.C.F."/>
            <person name="Dall'Agnol R."/>
            <person name="Delamuta J.R.M."/>
            <person name="Hungria M."/>
        </authorList>
    </citation>
    <scope>NUCLEOTIDE SEQUENCE [LARGE SCALE GENOMIC DNA]</scope>
    <source>
        <strain evidence="6 7">AC99b</strain>
    </source>
</reference>
<dbReference type="CDD" id="cd07720">
    <property type="entry name" value="OPHC2-like_MBL-fold"/>
    <property type="match status" value="1"/>
</dbReference>
<dbReference type="EMBL" id="QMBP01000003">
    <property type="protein sequence ID" value="RAZ91213.1"/>
    <property type="molecule type" value="Genomic_DNA"/>
</dbReference>
<protein>
    <submittedName>
        <fullName evidence="6">MBL fold metallo-hydrolase</fullName>
    </submittedName>
</protein>
<dbReference type="PANTHER" id="PTHR42978:SF6">
    <property type="entry name" value="QUORUM-QUENCHING LACTONASE YTNP-RELATED"/>
    <property type="match status" value="1"/>
</dbReference>
<dbReference type="GO" id="GO:0046872">
    <property type="term" value="F:metal ion binding"/>
    <property type="evidence" value="ECO:0007669"/>
    <property type="project" value="UniProtKB-KW"/>
</dbReference>
<keyword evidence="4" id="KW-0862">Zinc</keyword>
<evidence type="ECO:0000313" key="7">
    <source>
        <dbReference type="Proteomes" id="UP000251558"/>
    </source>
</evidence>
<evidence type="ECO:0000256" key="2">
    <source>
        <dbReference type="ARBA" id="ARBA00022723"/>
    </source>
</evidence>
<keyword evidence="2" id="KW-0479">Metal-binding</keyword>
<dbReference type="OrthoDB" id="9773738at2"/>
<dbReference type="PANTHER" id="PTHR42978">
    <property type="entry name" value="QUORUM-QUENCHING LACTONASE YTNP-RELATED-RELATED"/>
    <property type="match status" value="1"/>
</dbReference>
<evidence type="ECO:0000313" key="6">
    <source>
        <dbReference type="EMBL" id="RAZ91213.1"/>
    </source>
</evidence>
<dbReference type="AlphaFoldDB" id="A0A330HSM7"/>
<dbReference type="SMART" id="SM00849">
    <property type="entry name" value="Lactamase_B"/>
    <property type="match status" value="1"/>
</dbReference>
<evidence type="ECO:0000256" key="3">
    <source>
        <dbReference type="ARBA" id="ARBA00022801"/>
    </source>
</evidence>
<name>A0A330HSM7_9HYPH</name>
<keyword evidence="7" id="KW-1185">Reference proteome</keyword>
<comment type="caution">
    <text evidence="6">The sequence shown here is derived from an EMBL/GenBank/DDBJ whole genome shotgun (WGS) entry which is preliminary data.</text>
</comment>
<comment type="similarity">
    <text evidence="1">Belongs to the metallo-beta-lactamase superfamily.</text>
</comment>
<dbReference type="InterPro" id="IPR036866">
    <property type="entry name" value="RibonucZ/Hydroxyglut_hydro"/>
</dbReference>
<evidence type="ECO:0000259" key="5">
    <source>
        <dbReference type="SMART" id="SM00849"/>
    </source>
</evidence>
<sequence length="269" mass="29806">MERVSAGPHHTTYKLGDIRVTSLRDGYVDMPVRRLRQPGDKPFGNDLPPLVPLFDGALRLSVNAFAVDDGHEITLIDTGSSNAWHPTMGFLPQALSEARIAIDRIRTVAFTHTHLDHIHGLVLADGGDGFPRLSRLLVPRAELDMFRSEARLRRFHDRAQPLDPGQRLSANIEAIAAPGHEIGHTAFRVASGGETLLVWGDLVHVPSLQFDRPEITWEFDADQEQARATRLRILGLAADNAWCVAGAHLDSPGVGWIFRTETAFRFEPL</sequence>
<dbReference type="GO" id="GO:0016787">
    <property type="term" value="F:hydrolase activity"/>
    <property type="evidence" value="ECO:0007669"/>
    <property type="project" value="UniProtKB-KW"/>
</dbReference>
<dbReference type="Pfam" id="PF00753">
    <property type="entry name" value="Lactamase_B"/>
    <property type="match status" value="1"/>
</dbReference>
<keyword evidence="3 6" id="KW-0378">Hydrolase</keyword>
<proteinExistence type="inferred from homology"/>
<feature type="domain" description="Metallo-beta-lactamase" evidence="5">
    <location>
        <begin position="61"/>
        <end position="248"/>
    </location>
</feature>
<organism evidence="6 7">
    <name type="scientific">Mesorhizobium hawassense</name>
    <dbReference type="NCBI Taxonomy" id="1209954"/>
    <lineage>
        <taxon>Bacteria</taxon>
        <taxon>Pseudomonadati</taxon>
        <taxon>Pseudomonadota</taxon>
        <taxon>Alphaproteobacteria</taxon>
        <taxon>Hyphomicrobiales</taxon>
        <taxon>Phyllobacteriaceae</taxon>
        <taxon>Mesorhizobium</taxon>
    </lineage>
</organism>
<gene>
    <name evidence="6" type="ORF">DPM33_07800</name>
</gene>
<dbReference type="RefSeq" id="WP_112096846.1">
    <property type="nucleotide sequence ID" value="NZ_QMBP01000003.1"/>
</dbReference>
<dbReference type="SUPFAM" id="SSF56281">
    <property type="entry name" value="Metallo-hydrolase/oxidoreductase"/>
    <property type="match status" value="1"/>
</dbReference>
<accession>A0A330HSM7</accession>
<dbReference type="InterPro" id="IPR001279">
    <property type="entry name" value="Metallo-B-lactamas"/>
</dbReference>
<dbReference type="InterPro" id="IPR051013">
    <property type="entry name" value="MBL_superfamily_lactonases"/>
</dbReference>
<dbReference type="Gene3D" id="3.60.15.10">
    <property type="entry name" value="Ribonuclease Z/Hydroxyacylglutathione hydrolase-like"/>
    <property type="match status" value="1"/>
</dbReference>
<evidence type="ECO:0000256" key="1">
    <source>
        <dbReference type="ARBA" id="ARBA00007749"/>
    </source>
</evidence>
<evidence type="ECO:0000256" key="4">
    <source>
        <dbReference type="ARBA" id="ARBA00022833"/>
    </source>
</evidence>
<dbReference type="Proteomes" id="UP000251558">
    <property type="component" value="Unassembled WGS sequence"/>
</dbReference>